<comment type="catalytic activity">
    <reaction evidence="1">
        <text>N-acetyl-alpha-D-glucosamine 1-phosphate = N-acetyl-D-glucosamine 6-phosphate</text>
        <dbReference type="Rhea" id="RHEA:23804"/>
        <dbReference type="ChEBI" id="CHEBI:57513"/>
        <dbReference type="ChEBI" id="CHEBI:57776"/>
        <dbReference type="EC" id="5.4.2.3"/>
    </reaction>
</comment>
<dbReference type="SUPFAM" id="SSF51905">
    <property type="entry name" value="FAD/NAD(P)-binding domain"/>
    <property type="match status" value="1"/>
</dbReference>
<evidence type="ECO:0000256" key="13">
    <source>
        <dbReference type="ARBA" id="ARBA00032065"/>
    </source>
</evidence>
<dbReference type="GO" id="GO:0000287">
    <property type="term" value="F:magnesium ion binding"/>
    <property type="evidence" value="ECO:0007669"/>
    <property type="project" value="InterPro"/>
</dbReference>
<dbReference type="InterPro" id="IPR006076">
    <property type="entry name" value="FAD-dep_OxRdtase"/>
</dbReference>
<dbReference type="PANTHER" id="PTHR45955">
    <property type="entry name" value="PHOSPHOACETYLGLUCOSAMINE MUTASE"/>
    <property type="match status" value="1"/>
</dbReference>
<dbReference type="OrthoDB" id="1928at2759"/>
<dbReference type="InterPro" id="IPR049023">
    <property type="entry name" value="AMG1_II"/>
</dbReference>
<dbReference type="FunFam" id="3.40.120.10:FF:000023">
    <property type="entry name" value="Phosphoacetylglucosamine mutase"/>
    <property type="match status" value="1"/>
</dbReference>
<dbReference type="GO" id="GO:0006048">
    <property type="term" value="P:UDP-N-acetylglucosamine biosynthetic process"/>
    <property type="evidence" value="ECO:0007669"/>
    <property type="project" value="UniProtKB-UniPathway"/>
</dbReference>
<keyword evidence="8" id="KW-0460">Magnesium</keyword>
<organism evidence="20 21">
    <name type="scientific">Naganishia liquefaciens</name>
    <dbReference type="NCBI Taxonomy" id="104408"/>
    <lineage>
        <taxon>Eukaryota</taxon>
        <taxon>Fungi</taxon>
        <taxon>Dikarya</taxon>
        <taxon>Basidiomycota</taxon>
        <taxon>Agaricomycotina</taxon>
        <taxon>Tremellomycetes</taxon>
        <taxon>Filobasidiales</taxon>
        <taxon>Filobasidiaceae</taxon>
        <taxon>Naganishia</taxon>
    </lineage>
</organism>
<feature type="domain" description="FAD dependent oxidoreductase" evidence="16">
    <location>
        <begin position="12"/>
        <end position="364"/>
    </location>
</feature>
<dbReference type="PANTHER" id="PTHR45955:SF1">
    <property type="entry name" value="PHOSPHOACETYLGLUCOSAMINE MUTASE"/>
    <property type="match status" value="1"/>
</dbReference>
<comment type="similarity">
    <text evidence="4">Belongs to the phosphohexose mutase family.</text>
</comment>
<evidence type="ECO:0000256" key="1">
    <source>
        <dbReference type="ARBA" id="ARBA00000558"/>
    </source>
</evidence>
<dbReference type="SUPFAM" id="SSF53738">
    <property type="entry name" value="Phosphoglucomutase, first 3 domains"/>
    <property type="match status" value="4"/>
</dbReference>
<evidence type="ECO:0000256" key="5">
    <source>
        <dbReference type="ARBA" id="ARBA00012731"/>
    </source>
</evidence>
<comment type="caution">
    <text evidence="20">The sequence shown here is derived from an EMBL/GenBank/DDBJ whole genome shotgun (WGS) entry which is preliminary data.</text>
</comment>
<keyword evidence="10" id="KW-0119">Carbohydrate metabolism</keyword>
<evidence type="ECO:0000256" key="11">
    <source>
        <dbReference type="ARBA" id="ARBA00023316"/>
    </source>
</evidence>
<evidence type="ECO:0000256" key="10">
    <source>
        <dbReference type="ARBA" id="ARBA00023277"/>
    </source>
</evidence>
<evidence type="ECO:0000313" key="20">
    <source>
        <dbReference type="EMBL" id="GHJ86616.1"/>
    </source>
</evidence>
<sequence length="926" mass="98487">MANPTNTTGPHICIVGGGIIGVCTAYYTALHPSLPPNTSISVIEATDVASGASGKAGGLLAEDWHGGATAALGKLSYRLHGELAKEFGGEKAWGYRKVETLSVSTDVNAKSKKASPVDWLPKGTVLSSRVLGTTATTSQVHPELFTKFILGKFLDKPNTSFIKGSATSLSLSTDSTPESLTVTTETGEQTIPCSTLVLAAGPWTGRLAEKLLEKKAATHCQVDGQRAHSIVLESKESLSAHALFTDMTLKDGSSAEPEVYCRPDGTAYICGQSDNEPLPATTADVKPSPTAISTLHNQARTLTPHLDKSAHATVRAEQACFLPLSSRGTPLIGAVPSAKNVFVASGHSCWGICNAPGTGKVMSEILLEGKAKSANVVMSSTQLPVQALSAASDRYPKPHSIAFSYGTAGFRTKGDTLESTLFRIGLLAVLRSKKLNGQTIGIMITASHNPAIDNGAKLVDPRGEMLEASWEQHASLLANAETTSDLLKALTGLIAELKIDMAKPSRVVFGRDTRPSGEKLVKALQAGLEAMGCEEPKDMGITTTPCLHYMVKGSNLKQEAQIKYGAPSEQGYVQKLATAFTKLMKGKEKASPLVVDCANGVGAVALAKLSPLISDILPIQVIGANTADASALNHACGADYVKTNQKPPPAALEILKKGQRACSLDGDADRVVYYHLNAEDGKFRLLDGDKIATLAAGFIGDLVKQAGLADKLKIGVVQTAYANGSSTQYLQSNGLPVRCVPTGVKHLHHAAERYDIGVYFEANGHGTVLFSDETIDILSNYEPRSPAQDTATQNLLCLIDLINQAVGDAISDFLMVEVILAHRRWGPTEWDQGYEDLPNRLVKVNVKDRFAFKTEDAERRLVEPKGLQERVDAIVRKFEKGRSFVRPSGTEDCVRVYAEASTRVGADELAAQVAGLVSDYSNGDLF</sequence>
<dbReference type="SUPFAM" id="SSF55957">
    <property type="entry name" value="Phosphoglucomutase, C-terminal domain"/>
    <property type="match status" value="1"/>
</dbReference>
<evidence type="ECO:0000259" key="17">
    <source>
        <dbReference type="Pfam" id="PF02878"/>
    </source>
</evidence>
<comment type="cofactor">
    <cofactor evidence="2">
        <name>Mg(2+)</name>
        <dbReference type="ChEBI" id="CHEBI:18420"/>
    </cofactor>
</comment>
<dbReference type="GO" id="GO:0005975">
    <property type="term" value="P:carbohydrate metabolic process"/>
    <property type="evidence" value="ECO:0007669"/>
    <property type="project" value="InterPro"/>
</dbReference>
<feature type="domain" description="Alpha-D-phosphohexomutase C-terminal" evidence="15">
    <location>
        <begin position="841"/>
        <end position="914"/>
    </location>
</feature>
<keyword evidence="11" id="KW-0961">Cell wall biogenesis/degradation</keyword>
<accession>A0A8H3TTF7</accession>
<evidence type="ECO:0000256" key="12">
    <source>
        <dbReference type="ARBA" id="ARBA00031926"/>
    </source>
</evidence>
<name>A0A8H3TTF7_9TREE</name>
<dbReference type="UniPathway" id="UPA00113">
    <property type="reaction ID" value="UER00530"/>
</dbReference>
<dbReference type="Gene3D" id="3.40.120.10">
    <property type="entry name" value="Alpha-D-Glucose-1,6-Bisphosphate, subunit A, domain 3"/>
    <property type="match status" value="3"/>
</dbReference>
<dbReference type="InterPro" id="IPR005843">
    <property type="entry name" value="A-D-PHexomutase_C"/>
</dbReference>
<evidence type="ECO:0000256" key="7">
    <source>
        <dbReference type="ARBA" id="ARBA00022723"/>
    </source>
</evidence>
<evidence type="ECO:0000256" key="9">
    <source>
        <dbReference type="ARBA" id="ARBA00023235"/>
    </source>
</evidence>
<dbReference type="Proteomes" id="UP000620104">
    <property type="component" value="Unassembled WGS sequence"/>
</dbReference>
<comment type="function">
    <text evidence="14">Catalyzes the conversion of GlcNAc-6-P into GlcNAc-1-P during the synthesis of uridine diphosphate/UDP-GlcNAc, which is a biosynthetic precursor of chitin and also supplies the amino sugars for N-linked oligosaccharides of glycoproteins.</text>
</comment>
<dbReference type="FunFam" id="3.40.120.10:FF:000013">
    <property type="entry name" value="Phosphoacetylglucosamine mutase"/>
    <property type="match status" value="1"/>
</dbReference>
<dbReference type="InterPro" id="IPR016657">
    <property type="entry name" value="PAGM"/>
</dbReference>
<evidence type="ECO:0000256" key="2">
    <source>
        <dbReference type="ARBA" id="ARBA00001946"/>
    </source>
</evidence>
<feature type="domain" description="Phosphoacetylglucosamine mutase AMG1" evidence="18">
    <location>
        <begin position="687"/>
        <end position="825"/>
    </location>
</feature>
<dbReference type="AlphaFoldDB" id="A0A8H3TTF7"/>
<proteinExistence type="inferred from homology"/>
<reference evidence="20" key="1">
    <citation type="submission" date="2020-07" db="EMBL/GenBank/DDBJ databases">
        <title>Draft Genome Sequence of a Deep-Sea Yeast, Naganishia (Cryptococcus) liquefaciens strain N6.</title>
        <authorList>
            <person name="Han Y.W."/>
            <person name="Kajitani R."/>
            <person name="Morimoto H."/>
            <person name="Parhat M."/>
            <person name="Tsubouchi H."/>
            <person name="Bakenova O."/>
            <person name="Ogata M."/>
            <person name="Argunhan B."/>
            <person name="Aoki R."/>
            <person name="Kajiwara S."/>
            <person name="Itoh T."/>
            <person name="Iwasaki H."/>
        </authorList>
    </citation>
    <scope>NUCLEOTIDE SEQUENCE</scope>
    <source>
        <strain evidence="20">N6</strain>
    </source>
</reference>
<dbReference type="GO" id="GO:0004610">
    <property type="term" value="F:phosphoacetylglucosamine mutase activity"/>
    <property type="evidence" value="ECO:0007669"/>
    <property type="project" value="UniProtKB-EC"/>
</dbReference>
<feature type="domain" description="Alpha-D-phosphohexomutase alpha/beta/alpha" evidence="17">
    <location>
        <begin position="479"/>
        <end position="558"/>
    </location>
</feature>
<evidence type="ECO:0000259" key="19">
    <source>
        <dbReference type="Pfam" id="PF21405"/>
    </source>
</evidence>
<evidence type="ECO:0000256" key="3">
    <source>
        <dbReference type="ARBA" id="ARBA00004865"/>
    </source>
</evidence>
<dbReference type="Gene3D" id="3.30.9.10">
    <property type="entry name" value="D-Amino Acid Oxidase, subunit A, domain 2"/>
    <property type="match status" value="1"/>
</dbReference>
<dbReference type="FunFam" id="3.30.310.50:FF:000003">
    <property type="entry name" value="Phosphoacetylglucosamine mutase"/>
    <property type="match status" value="1"/>
</dbReference>
<evidence type="ECO:0000259" key="18">
    <source>
        <dbReference type="Pfam" id="PF21404"/>
    </source>
</evidence>
<dbReference type="Pfam" id="PF21405">
    <property type="entry name" value="AMG1_II"/>
    <property type="match status" value="1"/>
</dbReference>
<keyword evidence="7" id="KW-0479">Metal-binding</keyword>
<dbReference type="InterPro" id="IPR005844">
    <property type="entry name" value="A-D-PHexomutase_a/b/a-I"/>
</dbReference>
<keyword evidence="9" id="KW-0413">Isomerase</keyword>
<dbReference type="Gene3D" id="3.50.50.60">
    <property type="entry name" value="FAD/NAD(P)-binding domain"/>
    <property type="match status" value="1"/>
</dbReference>
<gene>
    <name evidence="20" type="ORF">NliqN6_3018</name>
</gene>
<evidence type="ECO:0000256" key="6">
    <source>
        <dbReference type="ARBA" id="ARBA00022553"/>
    </source>
</evidence>
<dbReference type="EMBL" id="BLZA01000019">
    <property type="protein sequence ID" value="GHJ86616.1"/>
    <property type="molecule type" value="Genomic_DNA"/>
</dbReference>
<evidence type="ECO:0000313" key="21">
    <source>
        <dbReference type="Proteomes" id="UP000620104"/>
    </source>
</evidence>
<dbReference type="Pfam" id="PF21404">
    <property type="entry name" value="AMG1_III"/>
    <property type="match status" value="1"/>
</dbReference>
<dbReference type="Pfam" id="PF01266">
    <property type="entry name" value="DAO"/>
    <property type="match status" value="1"/>
</dbReference>
<dbReference type="PROSITE" id="PS00710">
    <property type="entry name" value="PGM_PMM"/>
    <property type="match status" value="1"/>
</dbReference>
<evidence type="ECO:0000256" key="4">
    <source>
        <dbReference type="ARBA" id="ARBA00010231"/>
    </source>
</evidence>
<dbReference type="InterPro" id="IPR049022">
    <property type="entry name" value="AMG1_III"/>
</dbReference>
<feature type="domain" description="Alpha-D-phosphohexomutase alpha/beta/alpha" evidence="17">
    <location>
        <begin position="439"/>
        <end position="472"/>
    </location>
</feature>
<evidence type="ECO:0000256" key="8">
    <source>
        <dbReference type="ARBA" id="ARBA00022842"/>
    </source>
</evidence>
<evidence type="ECO:0000259" key="15">
    <source>
        <dbReference type="Pfam" id="PF00408"/>
    </source>
</evidence>
<feature type="domain" description="Phosphoacetylglucosamine mutase AMG1" evidence="19">
    <location>
        <begin position="578"/>
        <end position="672"/>
    </location>
</feature>
<dbReference type="CDD" id="cd03086">
    <property type="entry name" value="PGM3"/>
    <property type="match status" value="1"/>
</dbReference>
<evidence type="ECO:0000259" key="16">
    <source>
        <dbReference type="Pfam" id="PF01266"/>
    </source>
</evidence>
<dbReference type="InterPro" id="IPR016066">
    <property type="entry name" value="A-D-PHexomutase_CS"/>
</dbReference>
<evidence type="ECO:0000256" key="14">
    <source>
        <dbReference type="ARBA" id="ARBA00059527"/>
    </source>
</evidence>
<comment type="pathway">
    <text evidence="3">Nucleotide-sugar biosynthesis; UDP-N-acetyl-alpha-D-glucosamine biosynthesis; N-acetyl-alpha-D-glucosamine 1-phosphate from alpha-D-glucosamine 6-phosphate (route I): step 2/2.</text>
</comment>
<dbReference type="Pfam" id="PF00408">
    <property type="entry name" value="PGM_PMM_IV"/>
    <property type="match status" value="1"/>
</dbReference>
<keyword evidence="6" id="KW-0597">Phosphoprotein</keyword>
<dbReference type="InterPro" id="IPR016055">
    <property type="entry name" value="A-D-PHexomutase_a/b/a-I/II/III"/>
</dbReference>
<dbReference type="InterPro" id="IPR036188">
    <property type="entry name" value="FAD/NAD-bd_sf"/>
</dbReference>
<dbReference type="Pfam" id="PF02878">
    <property type="entry name" value="PGM_PMM_I"/>
    <property type="match status" value="2"/>
</dbReference>
<dbReference type="Gene3D" id="3.30.310.50">
    <property type="entry name" value="Alpha-D-phosphohexomutase, C-terminal domain"/>
    <property type="match status" value="1"/>
</dbReference>
<protein>
    <recommendedName>
        <fullName evidence="5">phosphoacetylglucosamine mutase</fullName>
        <ecNumber evidence="5">5.4.2.3</ecNumber>
    </recommendedName>
    <alternativeName>
        <fullName evidence="13">Acetylglucosamine phosphomutase</fullName>
    </alternativeName>
    <alternativeName>
        <fullName evidence="12">N-acetylglucosamine-phosphate mutase</fullName>
    </alternativeName>
</protein>
<dbReference type="GO" id="GO:0071555">
    <property type="term" value="P:cell wall organization"/>
    <property type="evidence" value="ECO:0007669"/>
    <property type="project" value="UniProtKB-KW"/>
</dbReference>
<dbReference type="EC" id="5.4.2.3" evidence="5"/>
<keyword evidence="21" id="KW-1185">Reference proteome</keyword>
<dbReference type="InterPro" id="IPR036900">
    <property type="entry name" value="A-D-PHexomutase_C_sf"/>
</dbReference>